<dbReference type="AlphaFoldDB" id="A0A7C3LSU9"/>
<evidence type="ECO:0000313" key="1">
    <source>
        <dbReference type="EMBL" id="HFT92807.1"/>
    </source>
</evidence>
<name>A0A7C3LSU9_9BACT</name>
<gene>
    <name evidence="1" type="ORF">ENX03_02475</name>
</gene>
<accession>A0A7C3LSU9</accession>
<organism evidence="1">
    <name type="scientific">Leptospirillum ferriphilum</name>
    <dbReference type="NCBI Taxonomy" id="178606"/>
    <lineage>
        <taxon>Bacteria</taxon>
        <taxon>Pseudomonadati</taxon>
        <taxon>Nitrospirota</taxon>
        <taxon>Nitrospiria</taxon>
        <taxon>Nitrospirales</taxon>
        <taxon>Nitrospiraceae</taxon>
        <taxon>Leptospirillum</taxon>
    </lineage>
</organism>
<dbReference type="EMBL" id="DTMM01000052">
    <property type="protein sequence ID" value="HFT92807.1"/>
    <property type="molecule type" value="Genomic_DNA"/>
</dbReference>
<reference evidence="1" key="1">
    <citation type="journal article" date="2020" name="mSystems">
        <title>Genome- and Community-Level Interaction Insights into Carbon Utilization and Element Cycling Functions of Hydrothermarchaeota in Hydrothermal Sediment.</title>
        <authorList>
            <person name="Zhou Z."/>
            <person name="Liu Y."/>
            <person name="Xu W."/>
            <person name="Pan J."/>
            <person name="Luo Z.H."/>
            <person name="Li M."/>
        </authorList>
    </citation>
    <scope>NUCLEOTIDE SEQUENCE [LARGE SCALE GENOMIC DNA]</scope>
    <source>
        <strain evidence="1">SpSt-902</strain>
    </source>
</reference>
<protein>
    <submittedName>
        <fullName evidence="1">Uncharacterized protein</fullName>
    </submittedName>
</protein>
<proteinExistence type="predicted"/>
<sequence length="204" mass="23431">MKLPDFTSSEIYNRLRSLMGAELGVFSGLEGGYRLSEEEIERLARTGIEVPVEKVQIFEDVTLGYKNSRVILYIREAHLQPEFMSFSGGRLAPEQIPPEPEEEKLPRYHVALCSTLDKMRSLGRSYRYVVATREDGIFELVLQGRKLERRLRVCKNCLSVLNWNGYSGLVDPVGKERTVREFSIREFYAKYGRGSSIAVRSLRD</sequence>
<comment type="caution">
    <text evidence="1">The sequence shown here is derived from an EMBL/GenBank/DDBJ whole genome shotgun (WGS) entry which is preliminary data.</text>
</comment>